<name>A0A1L9NBD1_ASPTC</name>
<dbReference type="AlphaFoldDB" id="A0A1L9NBD1"/>
<dbReference type="EMBL" id="KV878187">
    <property type="protein sequence ID" value="OJI86596.1"/>
    <property type="molecule type" value="Genomic_DNA"/>
</dbReference>
<accession>A0A1L9NBD1</accession>
<proteinExistence type="predicted"/>
<reference evidence="3" key="1">
    <citation type="journal article" date="2017" name="Genome Biol.">
        <title>Comparative genomics reveals high biological diversity and specific adaptations in the industrially and medically important fungal genus Aspergillus.</title>
        <authorList>
            <person name="de Vries R.P."/>
            <person name="Riley R."/>
            <person name="Wiebenga A."/>
            <person name="Aguilar-Osorio G."/>
            <person name="Amillis S."/>
            <person name="Uchima C.A."/>
            <person name="Anderluh G."/>
            <person name="Asadollahi M."/>
            <person name="Askin M."/>
            <person name="Barry K."/>
            <person name="Battaglia E."/>
            <person name="Bayram O."/>
            <person name="Benocci T."/>
            <person name="Braus-Stromeyer S.A."/>
            <person name="Caldana C."/>
            <person name="Canovas D."/>
            <person name="Cerqueira G.C."/>
            <person name="Chen F."/>
            <person name="Chen W."/>
            <person name="Choi C."/>
            <person name="Clum A."/>
            <person name="Dos Santos R.A."/>
            <person name="Damasio A.R."/>
            <person name="Diallinas G."/>
            <person name="Emri T."/>
            <person name="Fekete E."/>
            <person name="Flipphi M."/>
            <person name="Freyberg S."/>
            <person name="Gallo A."/>
            <person name="Gournas C."/>
            <person name="Habgood R."/>
            <person name="Hainaut M."/>
            <person name="Harispe M.L."/>
            <person name="Henrissat B."/>
            <person name="Hilden K.S."/>
            <person name="Hope R."/>
            <person name="Hossain A."/>
            <person name="Karabika E."/>
            <person name="Karaffa L."/>
            <person name="Karanyi Z."/>
            <person name="Krasevec N."/>
            <person name="Kuo A."/>
            <person name="Kusch H."/>
            <person name="LaButti K."/>
            <person name="Lagendijk E.L."/>
            <person name="Lapidus A."/>
            <person name="Levasseur A."/>
            <person name="Lindquist E."/>
            <person name="Lipzen A."/>
            <person name="Logrieco A.F."/>
            <person name="MacCabe A."/>
            <person name="Maekelae M.R."/>
            <person name="Malavazi I."/>
            <person name="Melin P."/>
            <person name="Meyer V."/>
            <person name="Mielnichuk N."/>
            <person name="Miskei M."/>
            <person name="Molnar A.P."/>
            <person name="Mule G."/>
            <person name="Ngan C.Y."/>
            <person name="Orejas M."/>
            <person name="Orosz E."/>
            <person name="Ouedraogo J.P."/>
            <person name="Overkamp K.M."/>
            <person name="Park H.-S."/>
            <person name="Perrone G."/>
            <person name="Piumi F."/>
            <person name="Punt P.J."/>
            <person name="Ram A.F."/>
            <person name="Ramon A."/>
            <person name="Rauscher S."/>
            <person name="Record E."/>
            <person name="Riano-Pachon D.M."/>
            <person name="Robert V."/>
            <person name="Roehrig J."/>
            <person name="Ruller R."/>
            <person name="Salamov A."/>
            <person name="Salih N.S."/>
            <person name="Samson R.A."/>
            <person name="Sandor E."/>
            <person name="Sanguinetti M."/>
            <person name="Schuetze T."/>
            <person name="Sepcic K."/>
            <person name="Shelest E."/>
            <person name="Sherlock G."/>
            <person name="Sophianopoulou V."/>
            <person name="Squina F.M."/>
            <person name="Sun H."/>
            <person name="Susca A."/>
            <person name="Todd R.B."/>
            <person name="Tsang A."/>
            <person name="Unkles S.E."/>
            <person name="van de Wiele N."/>
            <person name="van Rossen-Uffink D."/>
            <person name="Oliveira J.V."/>
            <person name="Vesth T.C."/>
            <person name="Visser J."/>
            <person name="Yu J.-H."/>
            <person name="Zhou M."/>
            <person name="Andersen M.R."/>
            <person name="Archer D.B."/>
            <person name="Baker S.E."/>
            <person name="Benoit I."/>
            <person name="Brakhage A.A."/>
            <person name="Braus G.H."/>
            <person name="Fischer R."/>
            <person name="Frisvad J.C."/>
            <person name="Goldman G.H."/>
            <person name="Houbraken J."/>
            <person name="Oakley B."/>
            <person name="Pocsi I."/>
            <person name="Scazzocchio C."/>
            <person name="Seiboth B."/>
            <person name="vanKuyk P.A."/>
            <person name="Wortman J."/>
            <person name="Dyer P.S."/>
            <person name="Grigoriev I.V."/>
        </authorList>
    </citation>
    <scope>NUCLEOTIDE SEQUENCE [LARGE SCALE GENOMIC DNA]</scope>
    <source>
        <strain evidence="3">CBS 134.48</strain>
    </source>
</reference>
<dbReference type="VEuPathDB" id="FungiDB:ASPTUDRAFT_39534"/>
<gene>
    <name evidence="2" type="ORF">ASPTUDRAFT_39534</name>
</gene>
<feature type="region of interest" description="Disordered" evidence="1">
    <location>
        <begin position="1"/>
        <end position="46"/>
    </location>
</feature>
<keyword evidence="3" id="KW-1185">Reference proteome</keyword>
<protein>
    <submittedName>
        <fullName evidence="2">Uncharacterized protein</fullName>
    </submittedName>
</protein>
<evidence type="ECO:0000256" key="1">
    <source>
        <dbReference type="SAM" id="MobiDB-lite"/>
    </source>
</evidence>
<organism evidence="2 3">
    <name type="scientific">Aspergillus tubingensis (strain CBS 134.48)</name>
    <dbReference type="NCBI Taxonomy" id="767770"/>
    <lineage>
        <taxon>Eukaryota</taxon>
        <taxon>Fungi</taxon>
        <taxon>Dikarya</taxon>
        <taxon>Ascomycota</taxon>
        <taxon>Pezizomycotina</taxon>
        <taxon>Eurotiomycetes</taxon>
        <taxon>Eurotiomycetidae</taxon>
        <taxon>Eurotiales</taxon>
        <taxon>Aspergillaceae</taxon>
        <taxon>Aspergillus</taxon>
        <taxon>Aspergillus subgen. Circumdati</taxon>
    </lineage>
</organism>
<evidence type="ECO:0000313" key="3">
    <source>
        <dbReference type="Proteomes" id="UP000184304"/>
    </source>
</evidence>
<dbReference type="Proteomes" id="UP000184304">
    <property type="component" value="Unassembled WGS sequence"/>
</dbReference>
<sequence length="87" mass="9464">MDDATIQRPNTLLTPEPIPLPSGLAGHLTSGQGKTSRCPSCSHARTDTNETPYKSSLVSRIWKSPSWSRRFYRHSMAGASSSVVTTC</sequence>
<evidence type="ECO:0000313" key="2">
    <source>
        <dbReference type="EMBL" id="OJI86596.1"/>
    </source>
</evidence>
<feature type="compositionally biased region" description="Polar residues" evidence="1">
    <location>
        <begin position="29"/>
        <end position="39"/>
    </location>
</feature>